<dbReference type="GO" id="GO:0004340">
    <property type="term" value="F:glucokinase activity"/>
    <property type="evidence" value="ECO:0007669"/>
    <property type="project" value="UniProtKB-EC"/>
</dbReference>
<dbReference type="CDD" id="cd24008">
    <property type="entry name" value="ASKHA_NBD_GLK"/>
    <property type="match status" value="1"/>
</dbReference>
<keyword evidence="6" id="KW-1185">Reference proteome</keyword>
<comment type="caution">
    <text evidence="5">The sequence shown here is derived from an EMBL/GenBank/DDBJ whole genome shotgun (WGS) entry which is preliminary data.</text>
</comment>
<organism evidence="5 6">
    <name type="scientific">Zhongshania aquimaris</name>
    <dbReference type="NCBI Taxonomy" id="2857107"/>
    <lineage>
        <taxon>Bacteria</taxon>
        <taxon>Pseudomonadati</taxon>
        <taxon>Pseudomonadota</taxon>
        <taxon>Gammaproteobacteria</taxon>
        <taxon>Cellvibrionales</taxon>
        <taxon>Spongiibacteraceae</taxon>
        <taxon>Zhongshania</taxon>
    </lineage>
</organism>
<dbReference type="PANTHER" id="PTHR47690">
    <property type="entry name" value="GLUCOKINASE"/>
    <property type="match status" value="1"/>
</dbReference>
<gene>
    <name evidence="3 5" type="primary">glk</name>
    <name evidence="5" type="ORF">KXJ70_15675</name>
</gene>
<comment type="similarity">
    <text evidence="3 4">Belongs to the bacterial glucokinase family.</text>
</comment>
<keyword evidence="3" id="KW-0963">Cytoplasm</keyword>
<reference evidence="5" key="1">
    <citation type="submission" date="2021-07" db="EMBL/GenBank/DDBJ databases">
        <title>Zhongshania sp. CAU 1632 isolated from seawater.</title>
        <authorList>
            <person name="Kim W."/>
        </authorList>
    </citation>
    <scope>NUCLEOTIDE SEQUENCE</scope>
    <source>
        <strain evidence="5">CAU 1632</strain>
    </source>
</reference>
<dbReference type="Pfam" id="PF02685">
    <property type="entry name" value="Glucokinase"/>
    <property type="match status" value="1"/>
</dbReference>
<feature type="binding site" evidence="3">
    <location>
        <begin position="10"/>
        <end position="15"/>
    </location>
    <ligand>
        <name>ATP</name>
        <dbReference type="ChEBI" id="CHEBI:30616"/>
    </ligand>
</feature>
<proteinExistence type="inferred from homology"/>
<dbReference type="NCBIfam" id="NF009073">
    <property type="entry name" value="PRK12408.1"/>
    <property type="match status" value="1"/>
</dbReference>
<keyword evidence="3" id="KW-0067">ATP-binding</keyword>
<dbReference type="HAMAP" id="MF_00524">
    <property type="entry name" value="Glucokinase"/>
    <property type="match status" value="1"/>
</dbReference>
<dbReference type="EC" id="2.7.1.2" evidence="3"/>
<dbReference type="EMBL" id="JAHWDQ010000004">
    <property type="protein sequence ID" value="MBW2942235.1"/>
    <property type="molecule type" value="Genomic_DNA"/>
</dbReference>
<sequence length="321" mass="35208">METKPWMLVADIGGTNARFGVYDQAEEELAFVKSYRVVEHQRFEEALSHFVDDVIGLGLWHPYPMHVCLAVACPIDGDLLSFTNSPWQVDRLLVSKFLGNAPTKLINDFTAVGYAVSNLKLEDWLEIHPGEAFRDKPIAILGPGTGLGVSTLIPLGEDYKVIEGEGGHVDFAPVDPHEIAILEKLTAQFGRVSVERLLSGSGIVNIYRCLAELAHREGHWKTPEEITQAARVGTDTLAVRTMQVFFRLLGSVAGDLALTLGAKGGIYIAGGIVPRFADLLVASEFNYRFEAKGRFREYLNTIPVRLVVKENLGLYGAAASL</sequence>
<keyword evidence="3" id="KW-0324">Glycolysis</keyword>
<keyword evidence="2 3" id="KW-0418">Kinase</keyword>
<evidence type="ECO:0000313" key="6">
    <source>
        <dbReference type="Proteomes" id="UP001166291"/>
    </source>
</evidence>
<evidence type="ECO:0000313" key="5">
    <source>
        <dbReference type="EMBL" id="MBW2942235.1"/>
    </source>
</evidence>
<evidence type="ECO:0000256" key="2">
    <source>
        <dbReference type="ARBA" id="ARBA00022777"/>
    </source>
</evidence>
<evidence type="ECO:0000256" key="4">
    <source>
        <dbReference type="RuleBase" id="RU004046"/>
    </source>
</evidence>
<evidence type="ECO:0000256" key="1">
    <source>
        <dbReference type="ARBA" id="ARBA00022679"/>
    </source>
</evidence>
<evidence type="ECO:0000256" key="3">
    <source>
        <dbReference type="HAMAP-Rule" id="MF_00524"/>
    </source>
</evidence>
<dbReference type="InterPro" id="IPR003836">
    <property type="entry name" value="Glucokinase"/>
</dbReference>
<dbReference type="NCBIfam" id="TIGR00749">
    <property type="entry name" value="glk"/>
    <property type="match status" value="1"/>
</dbReference>
<dbReference type="Proteomes" id="UP001166291">
    <property type="component" value="Unassembled WGS sequence"/>
</dbReference>
<keyword evidence="1 3" id="KW-0808">Transferase</keyword>
<accession>A0ABS6VX37</accession>
<protein>
    <recommendedName>
        <fullName evidence="3">Glucokinase</fullName>
        <ecNumber evidence="3">2.7.1.2</ecNumber>
    </recommendedName>
    <alternativeName>
        <fullName evidence="3">Glucose kinase</fullName>
    </alternativeName>
</protein>
<comment type="subcellular location">
    <subcellularLocation>
        <location evidence="3">Cytoplasm</location>
    </subcellularLocation>
</comment>
<dbReference type="RefSeq" id="WP_219044472.1">
    <property type="nucleotide sequence ID" value="NZ_JAHWDQ010000004.1"/>
</dbReference>
<dbReference type="PANTHER" id="PTHR47690:SF1">
    <property type="entry name" value="GLUCOKINASE"/>
    <property type="match status" value="1"/>
</dbReference>
<comment type="catalytic activity">
    <reaction evidence="3">
        <text>D-glucose + ATP = D-glucose 6-phosphate + ADP + H(+)</text>
        <dbReference type="Rhea" id="RHEA:17825"/>
        <dbReference type="ChEBI" id="CHEBI:4167"/>
        <dbReference type="ChEBI" id="CHEBI:15378"/>
        <dbReference type="ChEBI" id="CHEBI:30616"/>
        <dbReference type="ChEBI" id="CHEBI:61548"/>
        <dbReference type="ChEBI" id="CHEBI:456216"/>
        <dbReference type="EC" id="2.7.1.2"/>
    </reaction>
</comment>
<name>A0ABS6VX37_9GAMM</name>
<dbReference type="InterPro" id="IPR050201">
    <property type="entry name" value="Bacterial_glucokinase"/>
</dbReference>
<keyword evidence="3" id="KW-0547">Nucleotide-binding</keyword>